<keyword evidence="2" id="KW-1185">Reference proteome</keyword>
<organism evidence="1 2">
    <name type="scientific">Paramecium sonneborni</name>
    <dbReference type="NCBI Taxonomy" id="65129"/>
    <lineage>
        <taxon>Eukaryota</taxon>
        <taxon>Sar</taxon>
        <taxon>Alveolata</taxon>
        <taxon>Ciliophora</taxon>
        <taxon>Intramacronucleata</taxon>
        <taxon>Oligohymenophorea</taxon>
        <taxon>Peniculida</taxon>
        <taxon>Parameciidae</taxon>
        <taxon>Paramecium</taxon>
    </lineage>
</organism>
<protein>
    <submittedName>
        <fullName evidence="1">Uncharacterized protein</fullName>
    </submittedName>
</protein>
<evidence type="ECO:0000313" key="1">
    <source>
        <dbReference type="EMBL" id="CAD8130950.1"/>
    </source>
</evidence>
<evidence type="ECO:0000313" key="2">
    <source>
        <dbReference type="Proteomes" id="UP000692954"/>
    </source>
</evidence>
<dbReference type="Proteomes" id="UP000692954">
    <property type="component" value="Unassembled WGS sequence"/>
</dbReference>
<dbReference type="AlphaFoldDB" id="A0A8S1RU13"/>
<proteinExistence type="predicted"/>
<comment type="caution">
    <text evidence="1">The sequence shown here is derived from an EMBL/GenBank/DDBJ whole genome shotgun (WGS) entry which is preliminary data.</text>
</comment>
<sequence length="365" mass="42034">MCIFVNQIEYLIHKQNDFLFLQNFKLFISKFLPQICFTQNTIYCLTQAVYGIRLKWYAIDDQRVDVITVTNLNPLSETTYPIANPNFKIAKVSILSFSYCGAFEFELLVSSLSTTSVKVGIQTANSNLLHLGFQIILGTTEALTPFETKATTSQYTSGGLILKQIVSFFFYILNYNSVTLHHTDQNSSQPLQVLLFNIAWSSSVYAPNTISALQMKYILSYEFKPIQCDTLRISKYLDRKINEKTSKQINLVEENKIYITEGQDSIQVSDTIQTLNVIIYFKCYSNKKVHTVINKCNNCLKQQITLDRNCHGSMNIIYFYMRFTSQSDFKELAITTTTNGFSFDQKLRNYDVQTKNVLNIQMQDI</sequence>
<dbReference type="EMBL" id="CAJJDN010000348">
    <property type="protein sequence ID" value="CAD8130950.1"/>
    <property type="molecule type" value="Genomic_DNA"/>
</dbReference>
<gene>
    <name evidence="1" type="ORF">PSON_ATCC_30995.1.T3480005</name>
</gene>
<name>A0A8S1RU13_9CILI</name>
<accession>A0A8S1RU13</accession>
<reference evidence="1" key="1">
    <citation type="submission" date="2021-01" db="EMBL/GenBank/DDBJ databases">
        <authorList>
            <consortium name="Genoscope - CEA"/>
            <person name="William W."/>
        </authorList>
    </citation>
    <scope>NUCLEOTIDE SEQUENCE</scope>
</reference>